<dbReference type="AlphaFoldDB" id="A0A8H4KXJ6"/>
<gene>
    <name evidence="3" type="ORF">FALBO_14705</name>
</gene>
<evidence type="ECO:0000313" key="3">
    <source>
        <dbReference type="EMBL" id="KAF4458556.1"/>
    </source>
</evidence>
<keyword evidence="1" id="KW-0175">Coiled coil</keyword>
<dbReference type="OrthoDB" id="7464126at2759"/>
<proteinExistence type="predicted"/>
<name>A0A8H4KXJ6_9HYPO</name>
<accession>A0A8H4KXJ6</accession>
<evidence type="ECO:0008006" key="5">
    <source>
        <dbReference type="Google" id="ProtNLM"/>
    </source>
</evidence>
<protein>
    <recommendedName>
        <fullName evidence="5">Fungal N-terminal domain-containing protein</fullName>
    </recommendedName>
</protein>
<comment type="caution">
    <text evidence="3">The sequence shown here is derived from an EMBL/GenBank/DDBJ whole genome shotgun (WGS) entry which is preliminary data.</text>
</comment>
<keyword evidence="4" id="KW-1185">Reference proteome</keyword>
<feature type="coiled-coil region" evidence="1">
    <location>
        <begin position="72"/>
        <end position="99"/>
    </location>
</feature>
<feature type="compositionally biased region" description="Polar residues" evidence="2">
    <location>
        <begin position="197"/>
        <end position="213"/>
    </location>
</feature>
<organism evidence="3 4">
    <name type="scientific">Fusarium albosuccineum</name>
    <dbReference type="NCBI Taxonomy" id="1237068"/>
    <lineage>
        <taxon>Eukaryota</taxon>
        <taxon>Fungi</taxon>
        <taxon>Dikarya</taxon>
        <taxon>Ascomycota</taxon>
        <taxon>Pezizomycotina</taxon>
        <taxon>Sordariomycetes</taxon>
        <taxon>Hypocreomycetidae</taxon>
        <taxon>Hypocreales</taxon>
        <taxon>Nectriaceae</taxon>
        <taxon>Fusarium</taxon>
        <taxon>Fusarium decemcellulare species complex</taxon>
    </lineage>
</organism>
<dbReference type="EMBL" id="JAADYS010002427">
    <property type="protein sequence ID" value="KAF4458556.1"/>
    <property type="molecule type" value="Genomic_DNA"/>
</dbReference>
<dbReference type="SUPFAM" id="SSF48403">
    <property type="entry name" value="Ankyrin repeat"/>
    <property type="match status" value="1"/>
</dbReference>
<evidence type="ECO:0000313" key="4">
    <source>
        <dbReference type="Proteomes" id="UP000554235"/>
    </source>
</evidence>
<sequence length="398" mass="44628">YIFIPMELVGVAASSIALGRAIAAGRHIVNLCREPEIQHEFDELRKDVSLITAMLADVQRGAGPLGSRVTSNTTQEILIKRTTERLQEIRNELQEFVSRCGQTTGDKTIKAKRRRWIMESDKLKKLREKAMDAKMNLHFAVTCHNRDIMRAQVGELQHQFEKFTLHIANFAPHKSRLSFDALSYNSMDEEETDITRSESTGHAQVSKQLNQTEPSHELIRRISPHFKLALKQIVARQDEIGQSSVCKAIQQGGSVEYKKRDPKVIEEIGQLLTMNSDTALEAEDDFGVTPVITAITSKNLPSLRRLVNEGASLHGITDLGSILHWVGFNLDLQVLRYLESLGLTGIDVTGRNGDGHSARDYFIFTIYGSWRTLGTVHQPSLGEQHAFANLYKTSEIGP</sequence>
<dbReference type="InterPro" id="IPR036770">
    <property type="entry name" value="Ankyrin_rpt-contain_sf"/>
</dbReference>
<reference evidence="3 4" key="1">
    <citation type="submission" date="2020-01" db="EMBL/GenBank/DDBJ databases">
        <title>Identification and distribution of gene clusters putatively required for synthesis of sphingolipid metabolism inhibitors in phylogenetically diverse species of the filamentous fungus Fusarium.</title>
        <authorList>
            <person name="Kim H.-S."/>
            <person name="Busman M."/>
            <person name="Brown D.W."/>
            <person name="Divon H."/>
            <person name="Uhlig S."/>
            <person name="Proctor R.H."/>
        </authorList>
    </citation>
    <scope>NUCLEOTIDE SEQUENCE [LARGE SCALE GENOMIC DNA]</scope>
    <source>
        <strain evidence="3 4">NRRL 20459</strain>
    </source>
</reference>
<evidence type="ECO:0000256" key="1">
    <source>
        <dbReference type="SAM" id="Coils"/>
    </source>
</evidence>
<feature type="non-terminal residue" evidence="3">
    <location>
        <position position="1"/>
    </location>
</feature>
<dbReference type="Gene3D" id="1.25.40.20">
    <property type="entry name" value="Ankyrin repeat-containing domain"/>
    <property type="match status" value="1"/>
</dbReference>
<dbReference type="Proteomes" id="UP000554235">
    <property type="component" value="Unassembled WGS sequence"/>
</dbReference>
<feature type="region of interest" description="Disordered" evidence="2">
    <location>
        <begin position="190"/>
        <end position="214"/>
    </location>
</feature>
<evidence type="ECO:0000256" key="2">
    <source>
        <dbReference type="SAM" id="MobiDB-lite"/>
    </source>
</evidence>